<dbReference type="AlphaFoldDB" id="A0A9D2D276"/>
<keyword evidence="6" id="KW-0808">Transferase</keyword>
<comment type="caution">
    <text evidence="23">The sequence shown here is derived from an EMBL/GenBank/DDBJ whole genome shotgun (WGS) entry which is preliminary data.</text>
</comment>
<evidence type="ECO:0000256" key="11">
    <source>
        <dbReference type="ARBA" id="ARBA00023136"/>
    </source>
</evidence>
<evidence type="ECO:0000256" key="13">
    <source>
        <dbReference type="ARBA" id="ARBA00023316"/>
    </source>
</evidence>
<keyword evidence="9" id="KW-0573">Peptidoglycan synthesis</keyword>
<evidence type="ECO:0000256" key="14">
    <source>
        <dbReference type="ARBA" id="ARBA00032370"/>
    </source>
</evidence>
<comment type="subcellular location">
    <subcellularLocation>
        <location evidence="1">Cell membrane</location>
        <topology evidence="1">Multi-pass membrane protein</topology>
    </subcellularLocation>
</comment>
<feature type="transmembrane region" description="Helical" evidence="22">
    <location>
        <begin position="305"/>
        <end position="330"/>
    </location>
</feature>
<evidence type="ECO:0000256" key="1">
    <source>
        <dbReference type="ARBA" id="ARBA00004651"/>
    </source>
</evidence>
<comment type="function">
    <text evidence="21">Peptidoglycan polymerase that is essential for cell division.</text>
</comment>
<keyword evidence="7 22" id="KW-0812">Transmembrane</keyword>
<keyword evidence="5" id="KW-0328">Glycosyltransferase</keyword>
<dbReference type="GO" id="GO:0015648">
    <property type="term" value="F:lipid-linked peptidoglycan transporter activity"/>
    <property type="evidence" value="ECO:0007669"/>
    <property type="project" value="TreeGrafter"/>
</dbReference>
<evidence type="ECO:0000256" key="21">
    <source>
        <dbReference type="ARBA" id="ARBA00049966"/>
    </source>
</evidence>
<comment type="similarity">
    <text evidence="16">Belongs to the SEDS family. FtsW subfamily.</text>
</comment>
<dbReference type="PANTHER" id="PTHR30474">
    <property type="entry name" value="CELL CYCLE PROTEIN"/>
    <property type="match status" value="1"/>
</dbReference>
<evidence type="ECO:0000256" key="3">
    <source>
        <dbReference type="ARBA" id="ARBA00022475"/>
    </source>
</evidence>
<evidence type="ECO:0000256" key="16">
    <source>
        <dbReference type="ARBA" id="ARBA00038053"/>
    </source>
</evidence>
<evidence type="ECO:0000256" key="18">
    <source>
        <dbReference type="ARBA" id="ARBA00041418"/>
    </source>
</evidence>
<gene>
    <name evidence="23" type="primary">ftsW</name>
    <name evidence="23" type="ORF">IAA08_04370</name>
</gene>
<keyword evidence="3" id="KW-1003">Cell membrane</keyword>
<dbReference type="GO" id="GO:0071555">
    <property type="term" value="P:cell wall organization"/>
    <property type="evidence" value="ECO:0007669"/>
    <property type="project" value="UniProtKB-KW"/>
</dbReference>
<dbReference type="GO" id="GO:0009252">
    <property type="term" value="P:peptidoglycan biosynthetic process"/>
    <property type="evidence" value="ECO:0007669"/>
    <property type="project" value="UniProtKB-KW"/>
</dbReference>
<evidence type="ECO:0000256" key="5">
    <source>
        <dbReference type="ARBA" id="ARBA00022676"/>
    </source>
</evidence>
<evidence type="ECO:0000256" key="6">
    <source>
        <dbReference type="ARBA" id="ARBA00022679"/>
    </source>
</evidence>
<dbReference type="PANTHER" id="PTHR30474:SF2">
    <property type="entry name" value="PEPTIDOGLYCAN GLYCOSYLTRANSFERASE FTSW-RELATED"/>
    <property type="match status" value="1"/>
</dbReference>
<evidence type="ECO:0000256" key="8">
    <source>
        <dbReference type="ARBA" id="ARBA00022960"/>
    </source>
</evidence>
<dbReference type="Pfam" id="PF01098">
    <property type="entry name" value="FTSW_RODA_SPOVE"/>
    <property type="match status" value="1"/>
</dbReference>
<evidence type="ECO:0000256" key="9">
    <source>
        <dbReference type="ARBA" id="ARBA00022984"/>
    </source>
</evidence>
<dbReference type="InterPro" id="IPR001182">
    <property type="entry name" value="FtsW/RodA"/>
</dbReference>
<keyword evidence="8" id="KW-0133">Cell shape</keyword>
<feature type="transmembrane region" description="Helical" evidence="22">
    <location>
        <begin position="50"/>
        <end position="72"/>
    </location>
</feature>
<feature type="transmembrane region" description="Helical" evidence="22">
    <location>
        <begin position="267"/>
        <end position="293"/>
    </location>
</feature>
<evidence type="ECO:0000256" key="20">
    <source>
        <dbReference type="ARBA" id="ARBA00049902"/>
    </source>
</evidence>
<keyword evidence="11 22" id="KW-0472">Membrane</keyword>
<feature type="transmembrane region" description="Helical" evidence="22">
    <location>
        <begin position="152"/>
        <end position="185"/>
    </location>
</feature>
<dbReference type="InterPro" id="IPR013437">
    <property type="entry name" value="FtsW"/>
</dbReference>
<dbReference type="GO" id="GO:0008955">
    <property type="term" value="F:peptidoglycan glycosyltransferase activity"/>
    <property type="evidence" value="ECO:0007669"/>
    <property type="project" value="UniProtKB-EC"/>
</dbReference>
<evidence type="ECO:0000256" key="7">
    <source>
        <dbReference type="ARBA" id="ARBA00022692"/>
    </source>
</evidence>
<evidence type="ECO:0000256" key="17">
    <source>
        <dbReference type="ARBA" id="ARBA00041185"/>
    </source>
</evidence>
<evidence type="ECO:0000313" key="24">
    <source>
        <dbReference type="Proteomes" id="UP000824024"/>
    </source>
</evidence>
<sequence>MAGSSKIKKPEKLKYFDYSLLFVIIFLVGFGLVMLYSVSSYEAQSEFGDAAYYLKKQLAAACLGLVAMFIVSRIDYHVWQKLSLPVYGLALLLCVAVLFLGSDSNGSSRWFRIGGLSVQPSEIAKIAVIIFTAALLCKTAKQIAKLQNLIKVFCFIAPIVLVIAVNNLSTAIIVAGIAFIMVFVVSPKYTHFIAFAAVAAVAVAGFILVQGYRADRISAWLHPEDHPDTAYQTLQGLYAIGSGGLFGKGLGASMQKLGYVPEAQNDMIFTIICEELGLFGAICVIALFILMIWRFMVIANNAADLYGSMLVVGIMAHISLQVALNIAVVTNTFPNTGVTLPFISYGGTSIAILLTEMGLALSVSRGIRLSDEKAA</sequence>
<dbReference type="EMBL" id="DXCH01000124">
    <property type="protein sequence ID" value="HIZ07154.1"/>
    <property type="molecule type" value="Genomic_DNA"/>
</dbReference>
<dbReference type="GO" id="GO:0008360">
    <property type="term" value="P:regulation of cell shape"/>
    <property type="evidence" value="ECO:0007669"/>
    <property type="project" value="UniProtKB-KW"/>
</dbReference>
<dbReference type="Proteomes" id="UP000824024">
    <property type="component" value="Unassembled WGS sequence"/>
</dbReference>
<organism evidence="23 24">
    <name type="scientific">Candidatus Eubacterium avistercoris</name>
    <dbReference type="NCBI Taxonomy" id="2838567"/>
    <lineage>
        <taxon>Bacteria</taxon>
        <taxon>Bacillati</taxon>
        <taxon>Bacillota</taxon>
        <taxon>Clostridia</taxon>
        <taxon>Eubacteriales</taxon>
        <taxon>Eubacteriaceae</taxon>
        <taxon>Eubacterium</taxon>
    </lineage>
</organism>
<feature type="transmembrane region" description="Helical" evidence="22">
    <location>
        <begin position="342"/>
        <end position="363"/>
    </location>
</feature>
<evidence type="ECO:0000256" key="2">
    <source>
        <dbReference type="ARBA" id="ARBA00004752"/>
    </source>
</evidence>
<dbReference type="GO" id="GO:0005886">
    <property type="term" value="C:plasma membrane"/>
    <property type="evidence" value="ECO:0007669"/>
    <property type="project" value="UniProtKB-SubCell"/>
</dbReference>
<dbReference type="GO" id="GO:0032153">
    <property type="term" value="C:cell division site"/>
    <property type="evidence" value="ECO:0007669"/>
    <property type="project" value="TreeGrafter"/>
</dbReference>
<dbReference type="EC" id="2.4.99.28" evidence="19"/>
<reference evidence="23" key="1">
    <citation type="journal article" date="2021" name="PeerJ">
        <title>Extensive microbial diversity within the chicken gut microbiome revealed by metagenomics and culture.</title>
        <authorList>
            <person name="Gilroy R."/>
            <person name="Ravi A."/>
            <person name="Getino M."/>
            <person name="Pursley I."/>
            <person name="Horton D.L."/>
            <person name="Alikhan N.F."/>
            <person name="Baker D."/>
            <person name="Gharbi K."/>
            <person name="Hall N."/>
            <person name="Watson M."/>
            <person name="Adriaenssens E.M."/>
            <person name="Foster-Nyarko E."/>
            <person name="Jarju S."/>
            <person name="Secka A."/>
            <person name="Antonio M."/>
            <person name="Oren A."/>
            <person name="Chaudhuri R.R."/>
            <person name="La Ragione R."/>
            <person name="Hildebrand F."/>
            <person name="Pallen M.J."/>
        </authorList>
    </citation>
    <scope>NUCLEOTIDE SEQUENCE</scope>
    <source>
        <strain evidence="23">CHK192-9172</strain>
    </source>
</reference>
<feature type="transmembrane region" description="Helical" evidence="22">
    <location>
        <begin position="191"/>
        <end position="209"/>
    </location>
</feature>
<evidence type="ECO:0000256" key="22">
    <source>
        <dbReference type="SAM" id="Phobius"/>
    </source>
</evidence>
<evidence type="ECO:0000256" key="10">
    <source>
        <dbReference type="ARBA" id="ARBA00022989"/>
    </source>
</evidence>
<dbReference type="NCBIfam" id="TIGR02614">
    <property type="entry name" value="ftsW"/>
    <property type="match status" value="1"/>
</dbReference>
<keyword evidence="10 22" id="KW-1133">Transmembrane helix</keyword>
<keyword evidence="13" id="KW-0961">Cell wall biogenesis/degradation</keyword>
<comment type="catalytic activity">
    <reaction evidence="20">
        <text>[GlcNAc-(1-&gt;4)-Mur2Ac(oyl-L-Ala-gamma-D-Glu-L-Lys-D-Ala-D-Ala)](n)-di-trans,octa-cis-undecaprenyl diphosphate + beta-D-GlcNAc-(1-&gt;4)-Mur2Ac(oyl-L-Ala-gamma-D-Glu-L-Lys-D-Ala-D-Ala)-di-trans,octa-cis-undecaprenyl diphosphate = [GlcNAc-(1-&gt;4)-Mur2Ac(oyl-L-Ala-gamma-D-Glu-L-Lys-D-Ala-D-Ala)](n+1)-di-trans,octa-cis-undecaprenyl diphosphate + di-trans,octa-cis-undecaprenyl diphosphate + H(+)</text>
        <dbReference type="Rhea" id="RHEA:23708"/>
        <dbReference type="Rhea" id="RHEA-COMP:9602"/>
        <dbReference type="Rhea" id="RHEA-COMP:9603"/>
        <dbReference type="ChEBI" id="CHEBI:15378"/>
        <dbReference type="ChEBI" id="CHEBI:58405"/>
        <dbReference type="ChEBI" id="CHEBI:60033"/>
        <dbReference type="ChEBI" id="CHEBI:78435"/>
        <dbReference type="EC" id="2.4.99.28"/>
    </reaction>
</comment>
<accession>A0A9D2D276</accession>
<evidence type="ECO:0000256" key="12">
    <source>
        <dbReference type="ARBA" id="ARBA00023306"/>
    </source>
</evidence>
<feature type="transmembrane region" description="Helical" evidence="22">
    <location>
        <begin position="20"/>
        <end position="38"/>
    </location>
</feature>
<proteinExistence type="inferred from homology"/>
<dbReference type="GO" id="GO:0051301">
    <property type="term" value="P:cell division"/>
    <property type="evidence" value="ECO:0007669"/>
    <property type="project" value="UniProtKB-KW"/>
</dbReference>
<protein>
    <recommendedName>
        <fullName evidence="17">Probable peptidoglycan glycosyltransferase FtsW</fullName>
        <ecNumber evidence="19">2.4.99.28</ecNumber>
    </recommendedName>
    <alternativeName>
        <fullName evidence="18">Cell division protein FtsW</fullName>
    </alternativeName>
    <alternativeName>
        <fullName evidence="15">Cell wall polymerase</fullName>
    </alternativeName>
    <alternativeName>
        <fullName evidence="14">Peptidoglycan polymerase</fullName>
    </alternativeName>
</protein>
<keyword evidence="12" id="KW-0131">Cell cycle</keyword>
<evidence type="ECO:0000256" key="19">
    <source>
        <dbReference type="ARBA" id="ARBA00044770"/>
    </source>
</evidence>
<keyword evidence="4" id="KW-0132">Cell division</keyword>
<feature type="transmembrane region" description="Helical" evidence="22">
    <location>
        <begin position="84"/>
        <end position="102"/>
    </location>
</feature>
<evidence type="ECO:0000256" key="4">
    <source>
        <dbReference type="ARBA" id="ARBA00022618"/>
    </source>
</evidence>
<evidence type="ECO:0000256" key="15">
    <source>
        <dbReference type="ARBA" id="ARBA00033270"/>
    </source>
</evidence>
<feature type="transmembrane region" description="Helical" evidence="22">
    <location>
        <begin position="122"/>
        <end position="140"/>
    </location>
</feature>
<name>A0A9D2D276_9FIRM</name>
<evidence type="ECO:0000313" key="23">
    <source>
        <dbReference type="EMBL" id="HIZ07154.1"/>
    </source>
</evidence>
<comment type="pathway">
    <text evidence="2">Cell wall biogenesis; peptidoglycan biosynthesis.</text>
</comment>
<reference evidence="23" key="2">
    <citation type="submission" date="2021-04" db="EMBL/GenBank/DDBJ databases">
        <authorList>
            <person name="Gilroy R."/>
        </authorList>
    </citation>
    <scope>NUCLEOTIDE SEQUENCE</scope>
    <source>
        <strain evidence="23">CHK192-9172</strain>
    </source>
</reference>